<feature type="domain" description="HTH tetR-type" evidence="4">
    <location>
        <begin position="42"/>
        <end position="102"/>
    </location>
</feature>
<dbReference type="Gene3D" id="1.10.10.60">
    <property type="entry name" value="Homeodomain-like"/>
    <property type="match status" value="1"/>
</dbReference>
<dbReference type="InterPro" id="IPR009057">
    <property type="entry name" value="Homeodomain-like_sf"/>
</dbReference>
<evidence type="ECO:0000256" key="1">
    <source>
        <dbReference type="ARBA" id="ARBA00023125"/>
    </source>
</evidence>
<reference evidence="5" key="2">
    <citation type="submission" date="2020-09" db="EMBL/GenBank/DDBJ databases">
        <authorList>
            <person name="Sun Q."/>
            <person name="Ohkuma M."/>
        </authorList>
    </citation>
    <scope>NUCLEOTIDE SEQUENCE</scope>
    <source>
        <strain evidence="5">JCM 4518</strain>
    </source>
</reference>
<protein>
    <submittedName>
        <fullName evidence="5">TetR family transcriptional regulator</fullName>
    </submittedName>
</protein>
<dbReference type="PRINTS" id="PR00455">
    <property type="entry name" value="HTHTETR"/>
</dbReference>
<dbReference type="EMBL" id="BMUL01000010">
    <property type="protein sequence ID" value="GHA92287.1"/>
    <property type="molecule type" value="Genomic_DNA"/>
</dbReference>
<feature type="region of interest" description="Disordered" evidence="3">
    <location>
        <begin position="1"/>
        <end position="20"/>
    </location>
</feature>
<dbReference type="PANTHER" id="PTHR30055:SF226">
    <property type="entry name" value="HTH-TYPE TRANSCRIPTIONAL REGULATOR PKSA"/>
    <property type="match status" value="1"/>
</dbReference>
<evidence type="ECO:0000313" key="5">
    <source>
        <dbReference type="EMBL" id="GHA92287.1"/>
    </source>
</evidence>
<dbReference type="Pfam" id="PF00440">
    <property type="entry name" value="TetR_N"/>
    <property type="match status" value="1"/>
</dbReference>
<sequence length="228" mass="24027">MTRGRFTWGKGAAHGEGPLSVPAPRLVPVPKIHAATVADHRSRQCAALLDAARELLAEGDASRVTFAEVARRTGLARNSVYKYFPDRHHLLTAVVREAAPRWTDRIRAALAAAGDAPEDRVAAYVTVQLDMVREGEHSIARAVTDEQEAAALRAGADAAHRALLEPLAEALRELGDDDPAMTARLLQGFVNAATTALEAGGDPEAVTGRAVRLAVAALGGLAPDARTA</sequence>
<feature type="DNA-binding region" description="H-T-H motif" evidence="2">
    <location>
        <begin position="65"/>
        <end position="84"/>
    </location>
</feature>
<evidence type="ECO:0000313" key="6">
    <source>
        <dbReference type="Proteomes" id="UP000644020"/>
    </source>
</evidence>
<evidence type="ECO:0000259" key="4">
    <source>
        <dbReference type="PROSITE" id="PS50977"/>
    </source>
</evidence>
<dbReference type="GO" id="GO:0003700">
    <property type="term" value="F:DNA-binding transcription factor activity"/>
    <property type="evidence" value="ECO:0007669"/>
    <property type="project" value="TreeGrafter"/>
</dbReference>
<proteinExistence type="predicted"/>
<comment type="caution">
    <text evidence="5">The sequence shown here is derived from an EMBL/GenBank/DDBJ whole genome shotgun (WGS) entry which is preliminary data.</text>
</comment>
<name>A0A918WBV7_9ACTN</name>
<dbReference type="GO" id="GO:0000976">
    <property type="term" value="F:transcription cis-regulatory region binding"/>
    <property type="evidence" value="ECO:0007669"/>
    <property type="project" value="TreeGrafter"/>
</dbReference>
<organism evidence="5 6">
    <name type="scientific">Streptomyces termitum</name>
    <dbReference type="NCBI Taxonomy" id="67368"/>
    <lineage>
        <taxon>Bacteria</taxon>
        <taxon>Bacillati</taxon>
        <taxon>Actinomycetota</taxon>
        <taxon>Actinomycetes</taxon>
        <taxon>Kitasatosporales</taxon>
        <taxon>Streptomycetaceae</taxon>
        <taxon>Streptomyces</taxon>
    </lineage>
</organism>
<evidence type="ECO:0000256" key="3">
    <source>
        <dbReference type="SAM" id="MobiDB-lite"/>
    </source>
</evidence>
<dbReference type="Gene3D" id="1.10.357.10">
    <property type="entry name" value="Tetracycline Repressor, domain 2"/>
    <property type="match status" value="1"/>
</dbReference>
<reference evidence="5" key="1">
    <citation type="journal article" date="2014" name="Int. J. Syst. Evol. Microbiol.">
        <title>Complete genome sequence of Corynebacterium casei LMG S-19264T (=DSM 44701T), isolated from a smear-ripened cheese.</title>
        <authorList>
            <consortium name="US DOE Joint Genome Institute (JGI-PGF)"/>
            <person name="Walter F."/>
            <person name="Albersmeier A."/>
            <person name="Kalinowski J."/>
            <person name="Ruckert C."/>
        </authorList>
    </citation>
    <scope>NUCLEOTIDE SEQUENCE</scope>
    <source>
        <strain evidence="5">JCM 4518</strain>
    </source>
</reference>
<dbReference type="AlphaFoldDB" id="A0A918WBV7"/>
<keyword evidence="6" id="KW-1185">Reference proteome</keyword>
<dbReference type="Proteomes" id="UP000644020">
    <property type="component" value="Unassembled WGS sequence"/>
</dbReference>
<dbReference type="PROSITE" id="PS50977">
    <property type="entry name" value="HTH_TETR_2"/>
    <property type="match status" value="1"/>
</dbReference>
<evidence type="ECO:0000256" key="2">
    <source>
        <dbReference type="PROSITE-ProRule" id="PRU00335"/>
    </source>
</evidence>
<accession>A0A918WBV7</accession>
<dbReference type="PANTHER" id="PTHR30055">
    <property type="entry name" value="HTH-TYPE TRANSCRIPTIONAL REGULATOR RUTR"/>
    <property type="match status" value="1"/>
</dbReference>
<dbReference type="SUPFAM" id="SSF46689">
    <property type="entry name" value="Homeodomain-like"/>
    <property type="match status" value="1"/>
</dbReference>
<gene>
    <name evidence="5" type="ORF">GCM10010305_40000</name>
</gene>
<dbReference type="InterPro" id="IPR001647">
    <property type="entry name" value="HTH_TetR"/>
</dbReference>
<keyword evidence="1 2" id="KW-0238">DNA-binding</keyword>
<dbReference type="InterPro" id="IPR050109">
    <property type="entry name" value="HTH-type_TetR-like_transc_reg"/>
</dbReference>